<dbReference type="PROSITE" id="PS50011">
    <property type="entry name" value="PROTEIN_KINASE_DOM"/>
    <property type="match status" value="1"/>
</dbReference>
<dbReference type="FunFam" id="3.30.200.20:FF:000172">
    <property type="entry name" value="cyclin-dependent kinase G-2 isoform X1"/>
    <property type="match status" value="1"/>
</dbReference>
<dbReference type="InterPro" id="IPR045267">
    <property type="entry name" value="CDK11/PITSLRE_STKc"/>
</dbReference>
<evidence type="ECO:0000256" key="7">
    <source>
        <dbReference type="ARBA" id="ARBA00022777"/>
    </source>
</evidence>
<dbReference type="EMBL" id="JANJYI010000009">
    <property type="protein sequence ID" value="KAK2636723.1"/>
    <property type="molecule type" value="Genomic_DNA"/>
</dbReference>
<feature type="compositionally biased region" description="Low complexity" evidence="11">
    <location>
        <begin position="83"/>
        <end position="92"/>
    </location>
</feature>
<comment type="caution">
    <text evidence="13">The sequence shown here is derived from an EMBL/GenBank/DDBJ whole genome shotgun (WGS) entry which is preliminary data.</text>
</comment>
<evidence type="ECO:0000256" key="10">
    <source>
        <dbReference type="ARBA" id="ARBA00048367"/>
    </source>
</evidence>
<comment type="catalytic activity">
    <reaction evidence="10">
        <text>L-seryl-[protein] + ATP = O-phospho-L-seryl-[protein] + ADP + H(+)</text>
        <dbReference type="Rhea" id="RHEA:17989"/>
        <dbReference type="Rhea" id="RHEA-COMP:9863"/>
        <dbReference type="Rhea" id="RHEA-COMP:11604"/>
        <dbReference type="ChEBI" id="CHEBI:15378"/>
        <dbReference type="ChEBI" id="CHEBI:29999"/>
        <dbReference type="ChEBI" id="CHEBI:30616"/>
        <dbReference type="ChEBI" id="CHEBI:83421"/>
        <dbReference type="ChEBI" id="CHEBI:456216"/>
        <dbReference type="EC" id="2.7.11.22"/>
    </reaction>
</comment>
<feature type="compositionally biased region" description="Basic and acidic residues" evidence="11">
    <location>
        <begin position="112"/>
        <end position="121"/>
    </location>
</feature>
<proteinExistence type="inferred from homology"/>
<dbReference type="InterPro" id="IPR008271">
    <property type="entry name" value="Ser/Thr_kinase_AS"/>
</dbReference>
<dbReference type="GO" id="GO:0004693">
    <property type="term" value="F:cyclin-dependent protein serine/threonine kinase activity"/>
    <property type="evidence" value="ECO:0007669"/>
    <property type="project" value="UniProtKB-EC"/>
</dbReference>
<dbReference type="GO" id="GO:0010556">
    <property type="term" value="P:regulation of macromolecule biosynthetic process"/>
    <property type="evidence" value="ECO:0007669"/>
    <property type="project" value="UniProtKB-ARBA"/>
</dbReference>
<evidence type="ECO:0000256" key="4">
    <source>
        <dbReference type="ARBA" id="ARBA00022553"/>
    </source>
</evidence>
<evidence type="ECO:0000256" key="2">
    <source>
        <dbReference type="ARBA" id="ARBA00012425"/>
    </source>
</evidence>
<feature type="compositionally biased region" description="Polar residues" evidence="11">
    <location>
        <begin position="312"/>
        <end position="325"/>
    </location>
</feature>
<evidence type="ECO:0000256" key="11">
    <source>
        <dbReference type="SAM" id="MobiDB-lite"/>
    </source>
</evidence>
<evidence type="ECO:0000256" key="1">
    <source>
        <dbReference type="ARBA" id="ARBA00006485"/>
    </source>
</evidence>
<dbReference type="PANTHER" id="PTHR24056:SF107">
    <property type="entry name" value="CYCLIN-DEPENDENT KINASE 11A-RELATED"/>
    <property type="match status" value="1"/>
</dbReference>
<feature type="compositionally biased region" description="Basic and acidic residues" evidence="11">
    <location>
        <begin position="328"/>
        <end position="344"/>
    </location>
</feature>
<sequence>MAAGRHGGYRDNEFRDRESEFDVSKREFAYSKEKYDYERERLRNGNHENNERGEVRHVRDRIRVRQRDIKEREVIVNGGGGYRSSSSRSNSGGSSGGGTGSGSRGTRHREHSVRALDREPGELSSESGSDDAIESESKVKDNEVSDAVENGTRIPLEKKRKFSPIVWDRDDNEASKSRNSPIVTALPPPPPLPKSYRKSPNVVPEGVVHITSPKSRKIQNLQSVSPINPHVASRSVPFAASESPVELDASPSKEQQLGNDHEVEQLDDEDYAPTRNISSSRWAAGNSSPNVEGEILENEEMPRKRKKASLLESLQTKLQNKSVSPETGELKRIGSERARSRSSESDEQGSLVRSSSGDSEKDDYMEIDEDQNNNDISVSASDSDSEDEIDSHEAMQEPAAPPQRSVNMLQGCRSVDEFERLNKIDEGTYGVVYRAKDKKTGEIVALKKVKMEKEREGFPLTSLREINILLSFHHPSIVDVKEVVVGSNLDSIFMVMEYMEHDLKGLMEAMKQPFSQSEVKCLMLQLFQGVKYLHDNWVLHRDLKTSNLLLNNRGELKICDFGLARQYGSPLKPYTHLVVTLWYRAPELLLGAKQYSTAIDMWSLGCIMAELLSKEPLFNGKTEFDQLDKIFRTLGTPNETIWPGFTKLPGVKVNFVKHQYNLLRKKFPATSFTGSPVLSDAGFDLLNKLLTYDPEKRITAEDALNHDWFREVPLPKSKDFMPTFPAQHAQDRRMRRIMKSPDPLEEQRRKELRQAELGTTGGLFG</sequence>
<dbReference type="Gene3D" id="3.30.200.20">
    <property type="entry name" value="Phosphorylase Kinase, domain 1"/>
    <property type="match status" value="1"/>
</dbReference>
<dbReference type="GO" id="GO:0007346">
    <property type="term" value="P:regulation of mitotic cell cycle"/>
    <property type="evidence" value="ECO:0007669"/>
    <property type="project" value="TreeGrafter"/>
</dbReference>
<dbReference type="PROSITE" id="PS00108">
    <property type="entry name" value="PROTEIN_KINASE_ST"/>
    <property type="match status" value="1"/>
</dbReference>
<feature type="compositionally biased region" description="Basic and acidic residues" evidence="11">
    <location>
        <begin position="167"/>
        <end position="176"/>
    </location>
</feature>
<evidence type="ECO:0000256" key="5">
    <source>
        <dbReference type="ARBA" id="ARBA00022679"/>
    </source>
</evidence>
<feature type="compositionally biased region" description="Basic and acidic residues" evidence="11">
    <location>
        <begin position="8"/>
        <end position="74"/>
    </location>
</feature>
<reference evidence="13" key="1">
    <citation type="journal article" date="2023" name="Plant J.">
        <title>Genome sequences and population genomics provide insights into the demographic history, inbreeding, and mutation load of two 'living fossil' tree species of Dipteronia.</title>
        <authorList>
            <person name="Feng Y."/>
            <person name="Comes H.P."/>
            <person name="Chen J."/>
            <person name="Zhu S."/>
            <person name="Lu R."/>
            <person name="Zhang X."/>
            <person name="Li P."/>
            <person name="Qiu J."/>
            <person name="Olsen K.M."/>
            <person name="Qiu Y."/>
        </authorList>
    </citation>
    <scope>NUCLEOTIDE SEQUENCE</scope>
    <source>
        <strain evidence="13">KIB01</strain>
    </source>
</reference>
<keyword evidence="5" id="KW-0808">Transferase</keyword>
<dbReference type="InterPro" id="IPR000719">
    <property type="entry name" value="Prot_kinase_dom"/>
</dbReference>
<evidence type="ECO:0000313" key="14">
    <source>
        <dbReference type="Proteomes" id="UP001280121"/>
    </source>
</evidence>
<evidence type="ECO:0000256" key="3">
    <source>
        <dbReference type="ARBA" id="ARBA00022527"/>
    </source>
</evidence>
<keyword evidence="8" id="KW-0067">ATP-binding</keyword>
<dbReference type="GO" id="GO:0005634">
    <property type="term" value="C:nucleus"/>
    <property type="evidence" value="ECO:0007669"/>
    <property type="project" value="UniProtKB-ARBA"/>
</dbReference>
<comment type="similarity">
    <text evidence="1">Belongs to the protein kinase superfamily. CMGC Ser/Thr protein kinase family. CDC2/CDKX subfamily.</text>
</comment>
<keyword evidence="6" id="KW-0547">Nucleotide-binding</keyword>
<dbReference type="EC" id="2.7.11.22" evidence="2"/>
<evidence type="ECO:0000256" key="8">
    <source>
        <dbReference type="ARBA" id="ARBA00022840"/>
    </source>
</evidence>
<comment type="catalytic activity">
    <reaction evidence="9">
        <text>L-threonyl-[protein] + ATP = O-phospho-L-threonyl-[protein] + ADP + H(+)</text>
        <dbReference type="Rhea" id="RHEA:46608"/>
        <dbReference type="Rhea" id="RHEA-COMP:11060"/>
        <dbReference type="Rhea" id="RHEA-COMP:11605"/>
        <dbReference type="ChEBI" id="CHEBI:15378"/>
        <dbReference type="ChEBI" id="CHEBI:30013"/>
        <dbReference type="ChEBI" id="CHEBI:30616"/>
        <dbReference type="ChEBI" id="CHEBI:61977"/>
        <dbReference type="ChEBI" id="CHEBI:456216"/>
        <dbReference type="EC" id="2.7.11.22"/>
    </reaction>
</comment>
<keyword evidence="3" id="KW-0723">Serine/threonine-protein kinase</keyword>
<evidence type="ECO:0000313" key="13">
    <source>
        <dbReference type="EMBL" id="KAK2636723.1"/>
    </source>
</evidence>
<dbReference type="Proteomes" id="UP001280121">
    <property type="component" value="Unassembled WGS sequence"/>
</dbReference>
<feature type="compositionally biased region" description="Polar residues" evidence="11">
    <location>
        <begin position="275"/>
        <end position="290"/>
    </location>
</feature>
<feature type="region of interest" description="Disordered" evidence="11">
    <location>
        <begin position="234"/>
        <end position="405"/>
    </location>
</feature>
<evidence type="ECO:0000259" key="12">
    <source>
        <dbReference type="PROSITE" id="PS50011"/>
    </source>
</evidence>
<dbReference type="InterPro" id="IPR011009">
    <property type="entry name" value="Kinase-like_dom_sf"/>
</dbReference>
<dbReference type="AlphaFoldDB" id="A0AAD9WNR1"/>
<dbReference type="PANTHER" id="PTHR24056">
    <property type="entry name" value="CELL DIVISION PROTEIN KINASE"/>
    <property type="match status" value="1"/>
</dbReference>
<name>A0AAD9WNR1_9ROSI</name>
<dbReference type="FunFam" id="1.10.510.10:FF:000211">
    <property type="entry name" value="Cyclin-dependent kinase G-2"/>
    <property type="match status" value="1"/>
</dbReference>
<feature type="region of interest" description="Disordered" evidence="11">
    <location>
        <begin position="1"/>
        <end position="200"/>
    </location>
</feature>
<dbReference type="GO" id="GO:0005524">
    <property type="term" value="F:ATP binding"/>
    <property type="evidence" value="ECO:0007669"/>
    <property type="project" value="UniProtKB-KW"/>
</dbReference>
<dbReference type="Gene3D" id="1.10.510.10">
    <property type="entry name" value="Transferase(Phosphotransferase) domain 1"/>
    <property type="match status" value="1"/>
</dbReference>
<dbReference type="SUPFAM" id="SSF56112">
    <property type="entry name" value="Protein kinase-like (PK-like)"/>
    <property type="match status" value="1"/>
</dbReference>
<gene>
    <name evidence="13" type="ORF">Ddye_031515</name>
</gene>
<evidence type="ECO:0000256" key="6">
    <source>
        <dbReference type="ARBA" id="ARBA00022741"/>
    </source>
</evidence>
<keyword evidence="14" id="KW-1185">Reference proteome</keyword>
<dbReference type="GO" id="GO:0080090">
    <property type="term" value="P:regulation of primary metabolic process"/>
    <property type="evidence" value="ECO:0007669"/>
    <property type="project" value="UniProtKB-ARBA"/>
</dbReference>
<accession>A0AAD9WNR1</accession>
<feature type="region of interest" description="Disordered" evidence="11">
    <location>
        <begin position="739"/>
        <end position="765"/>
    </location>
</feature>
<dbReference type="CDD" id="cd07843">
    <property type="entry name" value="STKc_CDC2L1"/>
    <property type="match status" value="1"/>
</dbReference>
<dbReference type="InterPro" id="IPR050108">
    <property type="entry name" value="CDK"/>
</dbReference>
<keyword evidence="7" id="KW-0418">Kinase</keyword>
<protein>
    <recommendedName>
        <fullName evidence="2">cyclin-dependent kinase</fullName>
        <ecNumber evidence="2">2.7.11.22</ecNumber>
    </recommendedName>
</protein>
<keyword evidence="4" id="KW-0597">Phosphoprotein</keyword>
<dbReference type="Pfam" id="PF00069">
    <property type="entry name" value="Pkinase"/>
    <property type="match status" value="1"/>
</dbReference>
<feature type="compositionally biased region" description="Basic and acidic residues" evidence="11">
    <location>
        <begin position="745"/>
        <end position="754"/>
    </location>
</feature>
<dbReference type="SMART" id="SM00220">
    <property type="entry name" value="S_TKc"/>
    <property type="match status" value="1"/>
</dbReference>
<evidence type="ECO:0000256" key="9">
    <source>
        <dbReference type="ARBA" id="ARBA00047811"/>
    </source>
</evidence>
<organism evidence="13 14">
    <name type="scientific">Dipteronia dyeriana</name>
    <dbReference type="NCBI Taxonomy" id="168575"/>
    <lineage>
        <taxon>Eukaryota</taxon>
        <taxon>Viridiplantae</taxon>
        <taxon>Streptophyta</taxon>
        <taxon>Embryophyta</taxon>
        <taxon>Tracheophyta</taxon>
        <taxon>Spermatophyta</taxon>
        <taxon>Magnoliopsida</taxon>
        <taxon>eudicotyledons</taxon>
        <taxon>Gunneridae</taxon>
        <taxon>Pentapetalae</taxon>
        <taxon>rosids</taxon>
        <taxon>malvids</taxon>
        <taxon>Sapindales</taxon>
        <taxon>Sapindaceae</taxon>
        <taxon>Hippocastanoideae</taxon>
        <taxon>Acereae</taxon>
        <taxon>Dipteronia</taxon>
    </lineage>
</organism>
<feature type="compositionally biased region" description="Gly residues" evidence="11">
    <location>
        <begin position="93"/>
        <end position="103"/>
    </location>
</feature>
<feature type="domain" description="Protein kinase" evidence="12">
    <location>
        <begin position="418"/>
        <end position="709"/>
    </location>
</feature>